<dbReference type="GO" id="GO:0030170">
    <property type="term" value="F:pyridoxal phosphate binding"/>
    <property type="evidence" value="ECO:0007669"/>
    <property type="project" value="InterPro"/>
</dbReference>
<evidence type="ECO:0000256" key="4">
    <source>
        <dbReference type="ARBA" id="ARBA00022679"/>
    </source>
</evidence>
<feature type="domain" description="Aminotransferase class I/classII large" evidence="7">
    <location>
        <begin position="27"/>
        <end position="376"/>
    </location>
</feature>
<dbReference type="SUPFAM" id="SSF53383">
    <property type="entry name" value="PLP-dependent transferases"/>
    <property type="match status" value="1"/>
</dbReference>
<keyword evidence="5" id="KW-0663">Pyridoxal phosphate</keyword>
<accession>J5U3N0</accession>
<dbReference type="PANTHER" id="PTHR46383:SF1">
    <property type="entry name" value="ASPARTATE AMINOTRANSFERASE"/>
    <property type="match status" value="1"/>
</dbReference>
<dbReference type="PROSITE" id="PS00105">
    <property type="entry name" value="AA_TRANSFER_CLASS_1"/>
    <property type="match status" value="1"/>
</dbReference>
<dbReference type="InterPro" id="IPR015424">
    <property type="entry name" value="PyrdxlP-dep_Trfase"/>
</dbReference>
<dbReference type="PANTHER" id="PTHR46383">
    <property type="entry name" value="ASPARTATE AMINOTRANSFERASE"/>
    <property type="match status" value="1"/>
</dbReference>
<dbReference type="Gene3D" id="3.90.1150.10">
    <property type="entry name" value="Aspartate Aminotransferase, domain 1"/>
    <property type="match status" value="1"/>
</dbReference>
<dbReference type="EC" id="2.6.1.-" evidence="6"/>
<comment type="similarity">
    <text evidence="2 6">Belongs to the class-I pyridoxal-phosphate-dependent aminotransferase family.</text>
</comment>
<dbReference type="InterPro" id="IPR015422">
    <property type="entry name" value="PyrdxlP-dep_Trfase_small"/>
</dbReference>
<keyword evidence="9" id="KW-1185">Reference proteome</keyword>
<evidence type="ECO:0000256" key="5">
    <source>
        <dbReference type="ARBA" id="ARBA00022898"/>
    </source>
</evidence>
<dbReference type="Gene3D" id="3.40.640.10">
    <property type="entry name" value="Type I PLP-dependent aspartate aminotransferase-like (Major domain)"/>
    <property type="match status" value="1"/>
</dbReference>
<keyword evidence="3 6" id="KW-0032">Aminotransferase</keyword>
<evidence type="ECO:0000256" key="2">
    <source>
        <dbReference type="ARBA" id="ARBA00007441"/>
    </source>
</evidence>
<dbReference type="InterPro" id="IPR015421">
    <property type="entry name" value="PyrdxlP-dep_Trfase_major"/>
</dbReference>
<evidence type="ECO:0000256" key="6">
    <source>
        <dbReference type="RuleBase" id="RU000481"/>
    </source>
</evidence>
<reference evidence="8 9" key="1">
    <citation type="submission" date="2012-07" db="EMBL/GenBank/DDBJ databases">
        <authorList>
            <person name="Durkin A.S."/>
            <person name="McCorrison J."/>
            <person name="Torralba M."/>
            <person name="Gillis M."/>
            <person name="Methe B."/>
            <person name="Sutton G."/>
            <person name="Nelson K.E."/>
        </authorList>
    </citation>
    <scope>NUCLEOTIDE SEQUENCE [LARGE SCALE GENOMIC DNA]</scope>
    <source>
        <strain evidence="8 9">OBRC8</strain>
    </source>
</reference>
<organism evidence="8 9">
    <name type="scientific">Peptoanaerobacter stomatis</name>
    <dbReference type="NCBI Taxonomy" id="796937"/>
    <lineage>
        <taxon>Bacteria</taxon>
        <taxon>Bacillati</taxon>
        <taxon>Bacillota</taxon>
        <taxon>Clostridia</taxon>
        <taxon>Peptostreptococcales</taxon>
        <taxon>Filifactoraceae</taxon>
        <taxon>Peptoanaerobacter</taxon>
    </lineage>
</organism>
<comment type="cofactor">
    <cofactor evidence="1 6">
        <name>pyridoxal 5'-phosphate</name>
        <dbReference type="ChEBI" id="CHEBI:597326"/>
    </cofactor>
</comment>
<dbReference type="GO" id="GO:0006520">
    <property type="term" value="P:amino acid metabolic process"/>
    <property type="evidence" value="ECO:0007669"/>
    <property type="project" value="InterPro"/>
</dbReference>
<dbReference type="Pfam" id="PF00155">
    <property type="entry name" value="Aminotran_1_2"/>
    <property type="match status" value="1"/>
</dbReference>
<evidence type="ECO:0000256" key="1">
    <source>
        <dbReference type="ARBA" id="ARBA00001933"/>
    </source>
</evidence>
<evidence type="ECO:0000259" key="7">
    <source>
        <dbReference type="Pfam" id="PF00155"/>
    </source>
</evidence>
<dbReference type="EMBL" id="ALNK01000040">
    <property type="protein sequence ID" value="EJU19544.1"/>
    <property type="molecule type" value="Genomic_DNA"/>
</dbReference>
<evidence type="ECO:0000313" key="9">
    <source>
        <dbReference type="Proteomes" id="UP000005244"/>
    </source>
</evidence>
<dbReference type="InterPro" id="IPR004839">
    <property type="entry name" value="Aminotransferase_I/II_large"/>
</dbReference>
<dbReference type="Proteomes" id="UP000005244">
    <property type="component" value="Unassembled WGS sequence"/>
</dbReference>
<dbReference type="FunFam" id="3.40.640.10:FF:000033">
    <property type="entry name" value="Aspartate aminotransferase"/>
    <property type="match status" value="1"/>
</dbReference>
<protein>
    <recommendedName>
        <fullName evidence="6">Aminotransferase</fullName>
        <ecNumber evidence="6">2.6.1.-</ecNumber>
    </recommendedName>
</protein>
<dbReference type="InterPro" id="IPR004838">
    <property type="entry name" value="NHTrfase_class1_PyrdxlP-BS"/>
</dbReference>
<gene>
    <name evidence="8" type="ORF">HMPREF1143_0164</name>
</gene>
<name>J5U3N0_9FIRM</name>
<proteinExistence type="inferred from homology"/>
<dbReference type="RefSeq" id="WP_009531805.1">
    <property type="nucleotide sequence ID" value="NZ_ALNK01000040.1"/>
</dbReference>
<dbReference type="AlphaFoldDB" id="J5U3N0"/>
<dbReference type="CDD" id="cd00609">
    <property type="entry name" value="AAT_like"/>
    <property type="match status" value="1"/>
</dbReference>
<dbReference type="InterPro" id="IPR050596">
    <property type="entry name" value="AspAT/PAT-like"/>
</dbReference>
<dbReference type="GO" id="GO:0008483">
    <property type="term" value="F:transaminase activity"/>
    <property type="evidence" value="ECO:0007669"/>
    <property type="project" value="UniProtKB-KW"/>
</dbReference>
<evidence type="ECO:0000313" key="8">
    <source>
        <dbReference type="EMBL" id="EJU19544.1"/>
    </source>
</evidence>
<sequence length="381" mass="43823">MKNFIAKKYQKIRDNAFSTNEQINYDDIIDFSIGDIDFTTDMEIINSAFEDAKKGYTRYTESSGLVELRDEICKYQKEEYGLDITNDEVFVSTSACHAMYLAMSCIIDEGDEVIIPTPHFSIYDFCIESKGGKVVYLPTYEEENFGIDVQRLEDLINSKTKALIINTPNNPTGTCLSKENLEDIAKIVQKYDILVVADDIYTLLSFQNPFIPIASVKNMKDRVITIRSFSKDFAMTGWRIGYIIAPKEYIRVVKAINDNIIYSAPSISQRAALHALRSRKKIQEFIKKEFEDRLNLAYEKISRIPKLKVLPVKGTFYMFVNIKSTGMSCEEFCEEAKEKYHILMIPGTAFGEYGQGYVRLAMTLPKDKIQEAFDRIEKWLK</sequence>
<comment type="caution">
    <text evidence="8">The sequence shown here is derived from an EMBL/GenBank/DDBJ whole genome shotgun (WGS) entry which is preliminary data.</text>
</comment>
<keyword evidence="4 6" id="KW-0808">Transferase</keyword>
<dbReference type="PRINTS" id="PR00753">
    <property type="entry name" value="ACCSYNTHASE"/>
</dbReference>
<evidence type="ECO:0000256" key="3">
    <source>
        <dbReference type="ARBA" id="ARBA00022576"/>
    </source>
</evidence>